<sequence>MKINLYTKSTLTIIAICLITLIFKNNGVIPTLRAASTTLKQLNDGGVDVRITGVNYTILKFPSK</sequence>
<protein>
    <submittedName>
        <fullName evidence="1">Uncharacterized protein</fullName>
    </submittedName>
</protein>
<evidence type="ECO:0000313" key="2">
    <source>
        <dbReference type="Proteomes" id="UP000269493"/>
    </source>
</evidence>
<proteinExistence type="predicted"/>
<accession>A0A495VPQ1</accession>
<gene>
    <name evidence="1" type="ORF">BC742_1858</name>
</gene>
<name>A0A495VPQ1_9BACT</name>
<organism evidence="1 2">
    <name type="scientific">Coprobacter fastidiosus NSB1 = JCM 33896</name>
    <dbReference type="NCBI Taxonomy" id="1349822"/>
    <lineage>
        <taxon>Bacteria</taxon>
        <taxon>Pseudomonadati</taxon>
        <taxon>Bacteroidota</taxon>
        <taxon>Bacteroidia</taxon>
        <taxon>Bacteroidales</taxon>
        <taxon>Barnesiellaceae</taxon>
        <taxon>Coprobacter</taxon>
    </lineage>
</organism>
<comment type="caution">
    <text evidence="1">The sequence shown here is derived from an EMBL/GenBank/DDBJ whole genome shotgun (WGS) entry which is preliminary data.</text>
</comment>
<dbReference type="EMBL" id="RBXN01000006">
    <property type="protein sequence ID" value="RKT50900.1"/>
    <property type="molecule type" value="Genomic_DNA"/>
</dbReference>
<dbReference type="AlphaFoldDB" id="A0A495VPQ1"/>
<keyword evidence="2" id="KW-1185">Reference proteome</keyword>
<dbReference type="Proteomes" id="UP000269493">
    <property type="component" value="Unassembled WGS sequence"/>
</dbReference>
<evidence type="ECO:0000313" key="1">
    <source>
        <dbReference type="EMBL" id="RKT50900.1"/>
    </source>
</evidence>
<reference evidence="1 2" key="1">
    <citation type="submission" date="2018-10" db="EMBL/GenBank/DDBJ databases">
        <title>Genomic Encyclopedia of Archaeal and Bacterial Type Strains, Phase II (KMG-II): from individual species to whole genera.</title>
        <authorList>
            <person name="Goeker M."/>
        </authorList>
    </citation>
    <scope>NUCLEOTIDE SEQUENCE [LARGE SCALE GENOMIC DNA]</scope>
    <source>
        <strain evidence="1 2">NSB1</strain>
    </source>
</reference>